<organism evidence="1 2">
    <name type="scientific">Pelobates cultripes</name>
    <name type="common">Western spadefoot toad</name>
    <dbReference type="NCBI Taxonomy" id="61616"/>
    <lineage>
        <taxon>Eukaryota</taxon>
        <taxon>Metazoa</taxon>
        <taxon>Chordata</taxon>
        <taxon>Craniata</taxon>
        <taxon>Vertebrata</taxon>
        <taxon>Euteleostomi</taxon>
        <taxon>Amphibia</taxon>
        <taxon>Batrachia</taxon>
        <taxon>Anura</taxon>
        <taxon>Pelobatoidea</taxon>
        <taxon>Pelobatidae</taxon>
        <taxon>Pelobates</taxon>
    </lineage>
</organism>
<dbReference type="Proteomes" id="UP001295444">
    <property type="component" value="Chromosome 13"/>
</dbReference>
<proteinExistence type="predicted"/>
<evidence type="ECO:0000313" key="2">
    <source>
        <dbReference type="Proteomes" id="UP001295444"/>
    </source>
</evidence>
<keyword evidence="2" id="KW-1185">Reference proteome</keyword>
<reference evidence="1" key="1">
    <citation type="submission" date="2022-03" db="EMBL/GenBank/DDBJ databases">
        <authorList>
            <person name="Alioto T."/>
            <person name="Alioto T."/>
            <person name="Gomez Garrido J."/>
        </authorList>
    </citation>
    <scope>NUCLEOTIDE SEQUENCE</scope>
</reference>
<protein>
    <submittedName>
        <fullName evidence="1">Uncharacterized protein</fullName>
    </submittedName>
</protein>
<sequence>MCDSDLQPTPVAGQSLKSDQQIAIDRYLTTHNCLLYTNTFVFPLALLLLESNAMHSCLSSPYFDSEDRSVSDPFSPVIPGILISIQRCGNSTVQLTVLCMSASLN</sequence>
<dbReference type="EMBL" id="OW240924">
    <property type="protein sequence ID" value="CAH2327703.1"/>
    <property type="molecule type" value="Genomic_DNA"/>
</dbReference>
<dbReference type="AlphaFoldDB" id="A0AAD1TI81"/>
<gene>
    <name evidence="1" type="ORF">PECUL_23A007917</name>
</gene>
<accession>A0AAD1TI81</accession>
<name>A0AAD1TI81_PELCU</name>
<evidence type="ECO:0000313" key="1">
    <source>
        <dbReference type="EMBL" id="CAH2327703.1"/>
    </source>
</evidence>